<dbReference type="Pfam" id="PF00512">
    <property type="entry name" value="HisKA"/>
    <property type="match status" value="1"/>
</dbReference>
<reference evidence="12 13" key="1">
    <citation type="submission" date="2018-01" db="EMBL/GenBank/DDBJ databases">
        <title>Species boundaries and ecological features among Paraburkholderia terrae DSMZ17804T, P. hospita DSMZ17164T and P. caribensis DSMZ13236T.</title>
        <authorList>
            <person name="Pratama A.A."/>
        </authorList>
    </citation>
    <scope>NUCLEOTIDE SEQUENCE [LARGE SCALE GENOMIC DNA]</scope>
    <source>
        <strain evidence="12 13">DSM 17804</strain>
    </source>
</reference>
<dbReference type="EMBL" id="CP026114">
    <property type="protein sequence ID" value="AUT66508.1"/>
    <property type="molecule type" value="Genomic_DNA"/>
</dbReference>
<dbReference type="Pfam" id="PF02518">
    <property type="entry name" value="HATPase_c"/>
    <property type="match status" value="1"/>
</dbReference>
<proteinExistence type="predicted"/>
<keyword evidence="6 12" id="KW-0418">Kinase</keyword>
<dbReference type="SUPFAM" id="SSF55874">
    <property type="entry name" value="ATPase domain of HSP90 chaperone/DNA topoisomerase II/histidine kinase"/>
    <property type="match status" value="1"/>
</dbReference>
<dbReference type="CDD" id="cd00075">
    <property type="entry name" value="HATPase"/>
    <property type="match status" value="1"/>
</dbReference>
<dbReference type="SMART" id="SM00387">
    <property type="entry name" value="HATPase_c"/>
    <property type="match status" value="1"/>
</dbReference>
<feature type="domain" description="Response regulatory" evidence="9">
    <location>
        <begin position="552"/>
        <end position="666"/>
    </location>
</feature>
<keyword evidence="4 7" id="KW-0597">Phosphoprotein</keyword>
<dbReference type="CDD" id="cd00082">
    <property type="entry name" value="HisKA"/>
    <property type="match status" value="1"/>
</dbReference>
<dbReference type="Pfam" id="PF08447">
    <property type="entry name" value="PAS_3"/>
    <property type="match status" value="1"/>
</dbReference>
<evidence type="ECO:0000259" key="11">
    <source>
        <dbReference type="PROSITE" id="PS50113"/>
    </source>
</evidence>
<dbReference type="InterPro" id="IPR003661">
    <property type="entry name" value="HisK_dim/P_dom"/>
</dbReference>
<dbReference type="AlphaFoldDB" id="A0A2I8F464"/>
<dbReference type="PROSITE" id="PS50109">
    <property type="entry name" value="HIS_KIN"/>
    <property type="match status" value="1"/>
</dbReference>
<dbReference type="InterPro" id="IPR036890">
    <property type="entry name" value="HATPase_C_sf"/>
</dbReference>
<evidence type="ECO:0000256" key="3">
    <source>
        <dbReference type="ARBA" id="ARBA00012438"/>
    </source>
</evidence>
<dbReference type="PANTHER" id="PTHR43047">
    <property type="entry name" value="TWO-COMPONENT HISTIDINE PROTEIN KINASE"/>
    <property type="match status" value="1"/>
</dbReference>
<sequence>MMTESRRIDREVAHHLLQRRGQLTRRWLRAVRKQMHIRPVSRDAVVGLINQLPLLFDELCASVGEGAEEADTMRAGRDARRHGSERWRQGFALDELYLELDLLQRCVQACVREYFAGAQSRVSQAATHEAIERFFSDAIRGAIGQFQAHQDRRVNDAMGQRDLAVKRQRNSDERLRMAAEAAGLGIFEWDPETDGAVWENDRMYQITGQPRTEGALNIGDFIERVVHPDDAARVRSELKAALTSLLDFQTIFRIRRRSDGALRFLAASGRFMPASSGVGQILVGTLADVTQRVAADEATKEADRRKDIFLATLAHELRNPLAPILTAAHLLAKGSVPAAELRWIHDVVERHARHLAHLIDDLLDVSRITAGKIRLRKEVFNVWSAIDRAIEMNASAAAQRGHRLEVATSAQSALFVYGDLTRITQIVSNLLDNAIKYTNAGGDIRLAASASYSHVSITLQDNGMGMRPELIPSLFDLFEQASADGQPGKSGLGIGLSVARSLVSMHGGTITASSEGLGKGSIFTVSLPLCDAPVEVSAARVESDPVIPAVCKVLIVDDNEDAALSLAKILDDHDVRVATCGFEAVEIAREFGPKVVLLDLGLPDISGHEVATRLRKQQGGSDMLLVALTGYGQPEDRERTKATGFNHHLVKPVRIEEIFSILNCASKPDSL</sequence>
<gene>
    <name evidence="12" type="ORF">C2L65_43410</name>
</gene>
<evidence type="ECO:0000259" key="8">
    <source>
        <dbReference type="PROSITE" id="PS50109"/>
    </source>
</evidence>
<accession>A0A2I8F464</accession>
<keyword evidence="5" id="KW-0808">Transferase</keyword>
<dbReference type="FunFam" id="3.30.565.10:FF:000006">
    <property type="entry name" value="Sensor histidine kinase WalK"/>
    <property type="match status" value="1"/>
</dbReference>
<dbReference type="Gene3D" id="3.40.50.2300">
    <property type="match status" value="1"/>
</dbReference>
<dbReference type="Gene3D" id="1.10.287.130">
    <property type="match status" value="1"/>
</dbReference>
<organism evidence="12 13">
    <name type="scientific">Paraburkholderia terrae</name>
    <dbReference type="NCBI Taxonomy" id="311230"/>
    <lineage>
        <taxon>Bacteria</taxon>
        <taxon>Pseudomonadati</taxon>
        <taxon>Pseudomonadota</taxon>
        <taxon>Betaproteobacteria</taxon>
        <taxon>Burkholderiales</taxon>
        <taxon>Burkholderiaceae</taxon>
        <taxon>Paraburkholderia</taxon>
    </lineage>
</organism>
<dbReference type="PRINTS" id="PR00344">
    <property type="entry name" value="BCTRLSENSOR"/>
</dbReference>
<dbReference type="EC" id="2.7.13.3" evidence="3"/>
<dbReference type="SMART" id="SM00388">
    <property type="entry name" value="HisKA"/>
    <property type="match status" value="1"/>
</dbReference>
<dbReference type="Pfam" id="PF00072">
    <property type="entry name" value="Response_reg"/>
    <property type="match status" value="1"/>
</dbReference>
<name>A0A2I8F464_9BURK</name>
<dbReference type="SUPFAM" id="SSF55785">
    <property type="entry name" value="PYP-like sensor domain (PAS domain)"/>
    <property type="match status" value="1"/>
</dbReference>
<dbReference type="NCBIfam" id="TIGR00229">
    <property type="entry name" value="sensory_box"/>
    <property type="match status" value="1"/>
</dbReference>
<feature type="domain" description="PAS" evidence="10">
    <location>
        <begin position="171"/>
        <end position="245"/>
    </location>
</feature>
<evidence type="ECO:0000313" key="12">
    <source>
        <dbReference type="EMBL" id="AUT66508.1"/>
    </source>
</evidence>
<dbReference type="Gene3D" id="3.30.450.20">
    <property type="entry name" value="PAS domain"/>
    <property type="match status" value="1"/>
</dbReference>
<dbReference type="InterPro" id="IPR003594">
    <property type="entry name" value="HATPase_dom"/>
</dbReference>
<dbReference type="SMART" id="SM00448">
    <property type="entry name" value="REC"/>
    <property type="match status" value="1"/>
</dbReference>
<dbReference type="PROSITE" id="PS50112">
    <property type="entry name" value="PAS"/>
    <property type="match status" value="1"/>
</dbReference>
<feature type="domain" description="Histidine kinase" evidence="8">
    <location>
        <begin position="312"/>
        <end position="531"/>
    </location>
</feature>
<dbReference type="KEGG" id="pter:C2L65_43410"/>
<evidence type="ECO:0000313" key="13">
    <source>
        <dbReference type="Proteomes" id="UP000243502"/>
    </source>
</evidence>
<dbReference type="PROSITE" id="PS50113">
    <property type="entry name" value="PAC"/>
    <property type="match status" value="1"/>
</dbReference>
<evidence type="ECO:0000256" key="5">
    <source>
        <dbReference type="ARBA" id="ARBA00022679"/>
    </source>
</evidence>
<dbReference type="Gene3D" id="3.30.565.10">
    <property type="entry name" value="Histidine kinase-like ATPase, C-terminal domain"/>
    <property type="match status" value="1"/>
</dbReference>
<dbReference type="GO" id="GO:0005886">
    <property type="term" value="C:plasma membrane"/>
    <property type="evidence" value="ECO:0007669"/>
    <property type="project" value="UniProtKB-SubCell"/>
</dbReference>
<evidence type="ECO:0000256" key="2">
    <source>
        <dbReference type="ARBA" id="ARBA00004429"/>
    </source>
</evidence>
<evidence type="ECO:0000259" key="10">
    <source>
        <dbReference type="PROSITE" id="PS50112"/>
    </source>
</evidence>
<dbReference type="InterPro" id="IPR035965">
    <property type="entry name" value="PAS-like_dom_sf"/>
</dbReference>
<dbReference type="CDD" id="cd00130">
    <property type="entry name" value="PAS"/>
    <property type="match status" value="1"/>
</dbReference>
<protein>
    <recommendedName>
        <fullName evidence="3">histidine kinase</fullName>
        <ecNumber evidence="3">2.7.13.3</ecNumber>
    </recommendedName>
</protein>
<dbReference type="InterPro" id="IPR004358">
    <property type="entry name" value="Sig_transdc_His_kin-like_C"/>
</dbReference>
<dbReference type="InterPro" id="IPR000700">
    <property type="entry name" value="PAS-assoc_C"/>
</dbReference>
<evidence type="ECO:0000256" key="6">
    <source>
        <dbReference type="ARBA" id="ARBA00022777"/>
    </source>
</evidence>
<dbReference type="GO" id="GO:0000155">
    <property type="term" value="F:phosphorelay sensor kinase activity"/>
    <property type="evidence" value="ECO:0007669"/>
    <property type="project" value="InterPro"/>
</dbReference>
<dbReference type="Proteomes" id="UP000243502">
    <property type="component" value="Chromosome 4"/>
</dbReference>
<comment type="subcellular location">
    <subcellularLocation>
        <location evidence="2">Cell inner membrane</location>
        <topology evidence="2">Multi-pass membrane protein</topology>
    </subcellularLocation>
</comment>
<dbReference type="InterPro" id="IPR013655">
    <property type="entry name" value="PAS_fold_3"/>
</dbReference>
<feature type="modified residue" description="4-aspartylphosphate" evidence="7">
    <location>
        <position position="599"/>
    </location>
</feature>
<dbReference type="SUPFAM" id="SSF47384">
    <property type="entry name" value="Homodimeric domain of signal transducing histidine kinase"/>
    <property type="match status" value="1"/>
</dbReference>
<dbReference type="SUPFAM" id="SSF52172">
    <property type="entry name" value="CheY-like"/>
    <property type="match status" value="1"/>
</dbReference>
<evidence type="ECO:0000256" key="4">
    <source>
        <dbReference type="ARBA" id="ARBA00022553"/>
    </source>
</evidence>
<dbReference type="PANTHER" id="PTHR43047:SF72">
    <property type="entry name" value="OSMOSENSING HISTIDINE PROTEIN KINASE SLN1"/>
    <property type="match status" value="1"/>
</dbReference>
<dbReference type="InterPro" id="IPR011006">
    <property type="entry name" value="CheY-like_superfamily"/>
</dbReference>
<dbReference type="InterPro" id="IPR005467">
    <property type="entry name" value="His_kinase_dom"/>
</dbReference>
<evidence type="ECO:0000259" key="9">
    <source>
        <dbReference type="PROSITE" id="PS50110"/>
    </source>
</evidence>
<dbReference type="GO" id="GO:0009927">
    <property type="term" value="F:histidine phosphotransfer kinase activity"/>
    <property type="evidence" value="ECO:0007669"/>
    <property type="project" value="TreeGrafter"/>
</dbReference>
<dbReference type="InterPro" id="IPR000014">
    <property type="entry name" value="PAS"/>
</dbReference>
<dbReference type="PROSITE" id="PS50110">
    <property type="entry name" value="RESPONSE_REGULATORY"/>
    <property type="match status" value="1"/>
</dbReference>
<dbReference type="InterPro" id="IPR036097">
    <property type="entry name" value="HisK_dim/P_sf"/>
</dbReference>
<evidence type="ECO:0000256" key="7">
    <source>
        <dbReference type="PROSITE-ProRule" id="PRU00169"/>
    </source>
</evidence>
<comment type="catalytic activity">
    <reaction evidence="1">
        <text>ATP + protein L-histidine = ADP + protein N-phospho-L-histidine.</text>
        <dbReference type="EC" id="2.7.13.3"/>
    </reaction>
</comment>
<dbReference type="InterPro" id="IPR001789">
    <property type="entry name" value="Sig_transdc_resp-reg_receiver"/>
</dbReference>
<dbReference type="CDD" id="cd17580">
    <property type="entry name" value="REC_2_DhkD-like"/>
    <property type="match status" value="1"/>
</dbReference>
<feature type="domain" description="PAC" evidence="11">
    <location>
        <begin position="248"/>
        <end position="301"/>
    </location>
</feature>
<evidence type="ECO:0000256" key="1">
    <source>
        <dbReference type="ARBA" id="ARBA00000085"/>
    </source>
</evidence>